<feature type="transmembrane region" description="Helical" evidence="4">
    <location>
        <begin position="84"/>
        <end position="105"/>
    </location>
</feature>
<dbReference type="PANTHER" id="PTHR24421">
    <property type="entry name" value="NITRATE/NITRITE SENSOR PROTEIN NARX-RELATED"/>
    <property type="match status" value="1"/>
</dbReference>
<feature type="transmembrane region" description="Helical" evidence="4">
    <location>
        <begin position="416"/>
        <end position="436"/>
    </location>
</feature>
<keyword evidence="4" id="KW-0472">Membrane</keyword>
<feature type="domain" description="Signal transduction histidine kinase subgroup 3 dimerisation and phosphoacceptor" evidence="5">
    <location>
        <begin position="582"/>
        <end position="646"/>
    </location>
</feature>
<feature type="transmembrane region" description="Helical" evidence="4">
    <location>
        <begin position="26"/>
        <end position="51"/>
    </location>
</feature>
<feature type="transmembrane region" description="Helical" evidence="4">
    <location>
        <begin position="442"/>
        <end position="462"/>
    </location>
</feature>
<dbReference type="Gene3D" id="3.30.565.10">
    <property type="entry name" value="Histidine kinase-like ATPase, C-terminal domain"/>
    <property type="match status" value="2"/>
</dbReference>
<feature type="domain" description="Signal transduction histidine kinase subgroup 3 dimerisation and phosphoacceptor" evidence="5">
    <location>
        <begin position="199"/>
        <end position="264"/>
    </location>
</feature>
<dbReference type="EMBL" id="JBHTEY010000004">
    <property type="protein sequence ID" value="MFC7615894.1"/>
    <property type="molecule type" value="Genomic_DNA"/>
</dbReference>
<evidence type="ECO:0000256" key="4">
    <source>
        <dbReference type="SAM" id="Phobius"/>
    </source>
</evidence>
<feature type="transmembrane region" description="Helical" evidence="4">
    <location>
        <begin position="148"/>
        <end position="172"/>
    </location>
</feature>
<proteinExistence type="predicted"/>
<feature type="transmembrane region" description="Helical" evidence="4">
    <location>
        <begin position="117"/>
        <end position="136"/>
    </location>
</feature>
<keyword evidence="2 6" id="KW-0418">Kinase</keyword>
<dbReference type="CDD" id="cd16917">
    <property type="entry name" value="HATPase_UhpB-NarQ-NarX-like"/>
    <property type="match status" value="1"/>
</dbReference>
<evidence type="ECO:0000259" key="5">
    <source>
        <dbReference type="Pfam" id="PF07730"/>
    </source>
</evidence>
<dbReference type="PANTHER" id="PTHR24421:SF63">
    <property type="entry name" value="SENSOR HISTIDINE KINASE DESK"/>
    <property type="match status" value="1"/>
</dbReference>
<reference evidence="7" key="1">
    <citation type="journal article" date="2019" name="Int. J. Syst. Evol. Microbiol.">
        <title>The Global Catalogue of Microorganisms (GCM) 10K type strain sequencing project: providing services to taxonomists for standard genome sequencing and annotation.</title>
        <authorList>
            <consortium name="The Broad Institute Genomics Platform"/>
            <consortium name="The Broad Institute Genome Sequencing Center for Infectious Disease"/>
            <person name="Wu L."/>
            <person name="Ma J."/>
        </authorList>
    </citation>
    <scope>NUCLEOTIDE SEQUENCE [LARGE SCALE GENOMIC DNA]</scope>
    <source>
        <strain evidence="7">JCM 17695</strain>
    </source>
</reference>
<keyword evidence="4" id="KW-1133">Transmembrane helix</keyword>
<accession>A0ABW2TQD9</accession>
<evidence type="ECO:0000256" key="3">
    <source>
        <dbReference type="ARBA" id="ARBA00023012"/>
    </source>
</evidence>
<organism evidence="6 7">
    <name type="scientific">Actinokineospora soli</name>
    <dbReference type="NCBI Taxonomy" id="1048753"/>
    <lineage>
        <taxon>Bacteria</taxon>
        <taxon>Bacillati</taxon>
        <taxon>Actinomycetota</taxon>
        <taxon>Actinomycetes</taxon>
        <taxon>Pseudonocardiales</taxon>
        <taxon>Pseudonocardiaceae</taxon>
        <taxon>Actinokineospora</taxon>
    </lineage>
</organism>
<keyword evidence="1" id="KW-0808">Transferase</keyword>
<feature type="transmembrane region" description="Helical" evidence="4">
    <location>
        <begin position="502"/>
        <end position="526"/>
    </location>
</feature>
<dbReference type="Proteomes" id="UP001596512">
    <property type="component" value="Unassembled WGS sequence"/>
</dbReference>
<evidence type="ECO:0000313" key="7">
    <source>
        <dbReference type="Proteomes" id="UP001596512"/>
    </source>
</evidence>
<dbReference type="Pfam" id="PF07730">
    <property type="entry name" value="HisKA_3"/>
    <property type="match status" value="2"/>
</dbReference>
<feature type="transmembrane region" description="Helical" evidence="4">
    <location>
        <begin position="538"/>
        <end position="561"/>
    </location>
</feature>
<keyword evidence="7" id="KW-1185">Reference proteome</keyword>
<keyword evidence="4" id="KW-0812">Transmembrane</keyword>
<feature type="transmembrane region" description="Helical" evidence="4">
    <location>
        <begin position="58"/>
        <end position="78"/>
    </location>
</feature>
<dbReference type="InterPro" id="IPR036890">
    <property type="entry name" value="HATPase_C_sf"/>
</dbReference>
<protein>
    <submittedName>
        <fullName evidence="6">Sensor histidine kinase</fullName>
    </submittedName>
</protein>
<evidence type="ECO:0000313" key="6">
    <source>
        <dbReference type="EMBL" id="MFC7615894.1"/>
    </source>
</evidence>
<evidence type="ECO:0000256" key="1">
    <source>
        <dbReference type="ARBA" id="ARBA00022679"/>
    </source>
</evidence>
<name>A0ABW2TQD9_9PSEU</name>
<comment type="caution">
    <text evidence="6">The sequence shown here is derived from an EMBL/GenBank/DDBJ whole genome shotgun (WGS) entry which is preliminary data.</text>
</comment>
<gene>
    <name evidence="6" type="ORF">ACFQV2_22810</name>
</gene>
<evidence type="ECO:0000256" key="2">
    <source>
        <dbReference type="ARBA" id="ARBA00022777"/>
    </source>
</evidence>
<dbReference type="InterPro" id="IPR050482">
    <property type="entry name" value="Sensor_HK_TwoCompSys"/>
</dbReference>
<dbReference type="GO" id="GO:0016301">
    <property type="term" value="F:kinase activity"/>
    <property type="evidence" value="ECO:0007669"/>
    <property type="project" value="UniProtKB-KW"/>
</dbReference>
<keyword evidence="3" id="KW-0902">Two-component regulatory system</keyword>
<dbReference type="Gene3D" id="1.20.5.1930">
    <property type="match status" value="2"/>
</dbReference>
<dbReference type="InterPro" id="IPR011712">
    <property type="entry name" value="Sig_transdc_His_kin_sub3_dim/P"/>
</dbReference>
<feature type="transmembrane region" description="Helical" evidence="4">
    <location>
        <begin position="474"/>
        <end position="496"/>
    </location>
</feature>
<sequence>MTERRGSSGDGPEEPGQPGELWRAPLLAPVVASGILLVAFGAFCVIAFIYIVYTGTPFWECVQAAAYLLAIFGLQVHFSRPQTLVRAPVTYAVLLAQAFLIIVPLTQFGTSWGGMPILLAANLALVLPWRIGWWVLGSFVGLMLVAQWLVGATATELGSVLVATVIGVLEFYGLNRLARLITLVHAARAELGEAAVAQERLRFARDLHDLLGLSLSTVGPKALAAQDAMAADPERARAELGEILNVARHALADVRLVAGGYRETSINEESRTVESILADSDIDVRINVSHGDLPVHVRTVAVAVLRASAAEVLQREDVTTCAITMRQVDDAVVLDIVDDGVAEDDPSALPSTAPDTAASLLDRVTALGGSLCRETPARGGNRLRLTVPMDSGAEADPVRAHSDQQSALESSGLTNWLTRTVFIGFVCSILYSAWMAGAGTTTLLTIAGFAVGSLLVQLFYVSKPDVQLEPWMRYLVLALLAVLVYAPLALLGSAWYSVPGFLAGSALLLLRPAAGSLVFVAVLVSVPVVKAANLVHPLLVVNVAGSTLITGLVVYGLTWMGRAVHQLRAARYELARIAVADERIRFARDLHDLLGLSLSAITLKTELAQRLLAVDQDRARQELAEIVDISRLALADVRLVANGYRELSLNEESRSAESVLVAADVDVRLNMHYGELSPEVRTVLATVLREGVTNVLRHSAKGARCEITVRQVDRVVMLEIVNSGVAGVPGLTAGGSGLRNLSARVARLGGELTAGLSADGTFRLSARVPA</sequence>
<dbReference type="SUPFAM" id="SSF55874">
    <property type="entry name" value="ATPase domain of HSP90 chaperone/DNA topoisomerase II/histidine kinase"/>
    <property type="match status" value="1"/>
</dbReference>